<evidence type="ECO:0000313" key="3">
    <source>
        <dbReference type="Proteomes" id="UP000067683"/>
    </source>
</evidence>
<proteinExistence type="predicted"/>
<dbReference type="STRING" id="200991.AUC31_08010"/>
<accession>A0A0U2YU89</accession>
<dbReference type="EMBL" id="CP013659">
    <property type="protein sequence ID" value="ALS75166.1"/>
    <property type="molecule type" value="Genomic_DNA"/>
</dbReference>
<dbReference type="AlphaFoldDB" id="A0A0U2YU89"/>
<dbReference type="KEGG" id="prt:AUC31_08010"/>
<evidence type="ECO:0000313" key="2">
    <source>
        <dbReference type="EMBL" id="ALS75166.1"/>
    </source>
</evidence>
<protein>
    <submittedName>
        <fullName evidence="2">Uncharacterized protein</fullName>
    </submittedName>
</protein>
<gene>
    <name evidence="2" type="ORF">AUC31_08010</name>
</gene>
<keyword evidence="1" id="KW-1133">Transmembrane helix</keyword>
<reference evidence="2" key="1">
    <citation type="submission" date="2016-01" db="EMBL/GenBank/DDBJ databases">
        <title>Complete genome of Planococcus rifietoensis type strain M8.</title>
        <authorList>
            <person name="See-Too W.S."/>
        </authorList>
    </citation>
    <scope>NUCLEOTIDE SEQUENCE [LARGE SCALE GENOMIC DNA]</scope>
    <source>
        <strain evidence="2">M8</strain>
    </source>
</reference>
<feature type="transmembrane region" description="Helical" evidence="1">
    <location>
        <begin position="29"/>
        <end position="46"/>
    </location>
</feature>
<name>A0A0U2YU89_9BACL</name>
<dbReference type="RefSeq" id="WP_058381873.1">
    <property type="nucleotide sequence ID" value="NZ_CP013659.2"/>
</dbReference>
<feature type="transmembrane region" description="Helical" evidence="1">
    <location>
        <begin position="66"/>
        <end position="83"/>
    </location>
</feature>
<feature type="transmembrane region" description="Helical" evidence="1">
    <location>
        <begin position="6"/>
        <end position="22"/>
    </location>
</feature>
<organism evidence="2 3">
    <name type="scientific">Planococcus rifietoensis</name>
    <dbReference type="NCBI Taxonomy" id="200991"/>
    <lineage>
        <taxon>Bacteria</taxon>
        <taxon>Bacillati</taxon>
        <taxon>Bacillota</taxon>
        <taxon>Bacilli</taxon>
        <taxon>Bacillales</taxon>
        <taxon>Caryophanaceae</taxon>
        <taxon>Planococcus</taxon>
    </lineage>
</organism>
<dbReference type="Proteomes" id="UP000067683">
    <property type="component" value="Chromosome"/>
</dbReference>
<dbReference type="OrthoDB" id="2429179at2"/>
<keyword evidence="1" id="KW-0472">Membrane</keyword>
<keyword evidence="1" id="KW-0812">Transmembrane</keyword>
<keyword evidence="3" id="KW-1185">Reference proteome</keyword>
<sequence length="84" mass="9558">MKRKNLVNGMILAFSVIFIRFIDVRVYDMPLILTLALLMVLIYGGIRLVERFPALDEPVSKRTSLITNTLVIVTIFLAFFVLGL</sequence>
<evidence type="ECO:0000256" key="1">
    <source>
        <dbReference type="SAM" id="Phobius"/>
    </source>
</evidence>